<reference evidence="2 3" key="1">
    <citation type="submission" date="2019-04" db="EMBL/GenBank/DDBJ databases">
        <title>Friends and foes A comparative genomics study of 23 Aspergillus species from section Flavi.</title>
        <authorList>
            <consortium name="DOE Joint Genome Institute"/>
            <person name="Kjaerbolling I."/>
            <person name="Vesth T."/>
            <person name="Frisvad J.C."/>
            <person name="Nybo J.L."/>
            <person name="Theobald S."/>
            <person name="Kildgaard S."/>
            <person name="Isbrandt T."/>
            <person name="Kuo A."/>
            <person name="Sato A."/>
            <person name="Lyhne E.K."/>
            <person name="Kogle M.E."/>
            <person name="Wiebenga A."/>
            <person name="Kun R.S."/>
            <person name="Lubbers R.J."/>
            <person name="Makela M.R."/>
            <person name="Barry K."/>
            <person name="Chovatia M."/>
            <person name="Clum A."/>
            <person name="Daum C."/>
            <person name="Haridas S."/>
            <person name="He G."/>
            <person name="LaButti K."/>
            <person name="Lipzen A."/>
            <person name="Mondo S."/>
            <person name="Riley R."/>
            <person name="Salamov A."/>
            <person name="Simmons B.A."/>
            <person name="Magnuson J.K."/>
            <person name="Henrissat B."/>
            <person name="Mortensen U.H."/>
            <person name="Larsen T.O."/>
            <person name="Devries R.P."/>
            <person name="Grigoriev I.V."/>
            <person name="Machida M."/>
            <person name="Baker S.E."/>
            <person name="Andersen M.R."/>
        </authorList>
    </citation>
    <scope>NUCLEOTIDE SEQUENCE [LARGE SCALE GENOMIC DNA]</scope>
    <source>
        <strain evidence="2 3">CBS 117625</strain>
    </source>
</reference>
<sequence>MLARGEVIIKHHLLRCCSVPSRRVLIFYSSYCARNIVHSPRDIRKMQRWAFSEIRPDGIIGFVPGTNVMNLAQGIALYLALYRELHGQGAEVPFPGKPHDYLSTHSDTFQDILSKMEIYAALNRDKCSNGSAFNVADGEAVSWEQVWPGLCSYFELVGVRPQAEQKKIEDFVRENQGAWDALVERHGLRKGSLKAQNWPFIHFMLVDFDFDREYSLDAGRSIGFTERIDTVEGYRIAFDRMAAAKIIPSSF</sequence>
<dbReference type="EMBL" id="ML743575">
    <property type="protein sequence ID" value="KAE8137801.1"/>
    <property type="molecule type" value="Genomic_DNA"/>
</dbReference>
<organism evidence="2 3">
    <name type="scientific">Aspergillus pseudotamarii</name>
    <dbReference type="NCBI Taxonomy" id="132259"/>
    <lineage>
        <taxon>Eukaryota</taxon>
        <taxon>Fungi</taxon>
        <taxon>Dikarya</taxon>
        <taxon>Ascomycota</taxon>
        <taxon>Pezizomycotina</taxon>
        <taxon>Eurotiomycetes</taxon>
        <taxon>Eurotiomycetidae</taxon>
        <taxon>Eurotiales</taxon>
        <taxon>Aspergillaceae</taxon>
        <taxon>Aspergillus</taxon>
        <taxon>Aspergillus subgen. Circumdati</taxon>
    </lineage>
</organism>
<dbReference type="Gene3D" id="3.40.50.720">
    <property type="entry name" value="NAD(P)-binding Rossmann-like Domain"/>
    <property type="match status" value="1"/>
</dbReference>
<dbReference type="OrthoDB" id="1731983at2759"/>
<dbReference type="PANTHER" id="PTHR32487">
    <property type="entry name" value="3-OXO-DELTA(4,5)-STEROID 5-BETA-REDUCTASE"/>
    <property type="match status" value="1"/>
</dbReference>
<evidence type="ECO:0000313" key="2">
    <source>
        <dbReference type="EMBL" id="KAE8137801.1"/>
    </source>
</evidence>
<protein>
    <recommendedName>
        <fullName evidence="1">PRISE-like Rossmann-fold domain-containing protein</fullName>
    </recommendedName>
</protein>
<dbReference type="InterPro" id="IPR055222">
    <property type="entry name" value="PRISE-like_Rossmann-fold"/>
</dbReference>
<gene>
    <name evidence="2" type="ORF">BDV38DRAFT_282732</name>
</gene>
<dbReference type="PANTHER" id="PTHR32487:SF8">
    <property type="entry name" value="NAD-DEPENDENT EPIMERASE_DEHYDRATASE DOMAIN-CONTAINING PROTEIN"/>
    <property type="match status" value="1"/>
</dbReference>
<dbReference type="Proteomes" id="UP000325672">
    <property type="component" value="Unassembled WGS sequence"/>
</dbReference>
<evidence type="ECO:0000259" key="1">
    <source>
        <dbReference type="Pfam" id="PF22917"/>
    </source>
</evidence>
<dbReference type="AlphaFoldDB" id="A0A5N6SVJ5"/>
<feature type="domain" description="PRISE-like Rossmann-fold" evidence="1">
    <location>
        <begin position="43"/>
        <end position="248"/>
    </location>
</feature>
<dbReference type="RefSeq" id="XP_031913864.1">
    <property type="nucleotide sequence ID" value="XM_032059859.1"/>
</dbReference>
<name>A0A5N6SVJ5_ASPPS</name>
<dbReference type="Pfam" id="PF22917">
    <property type="entry name" value="PRISE"/>
    <property type="match status" value="1"/>
</dbReference>
<dbReference type="GeneID" id="43644069"/>
<proteinExistence type="predicted"/>
<accession>A0A5N6SVJ5</accession>
<keyword evidence="3" id="KW-1185">Reference proteome</keyword>
<evidence type="ECO:0000313" key="3">
    <source>
        <dbReference type="Proteomes" id="UP000325672"/>
    </source>
</evidence>